<keyword evidence="13" id="KW-0460">Magnesium</keyword>
<dbReference type="PROSITE" id="PS01012">
    <property type="entry name" value="FOLYLPOLYGLU_SYNT_2"/>
    <property type="match status" value="1"/>
</dbReference>
<dbReference type="GO" id="GO:0005737">
    <property type="term" value="C:cytoplasm"/>
    <property type="evidence" value="ECO:0007669"/>
    <property type="project" value="TreeGrafter"/>
</dbReference>
<evidence type="ECO:0000256" key="21">
    <source>
        <dbReference type="ARBA" id="ARBA00049161"/>
    </source>
</evidence>
<dbReference type="Gene3D" id="3.40.1190.10">
    <property type="entry name" value="Mur-like, catalytic domain"/>
    <property type="match status" value="1"/>
</dbReference>
<evidence type="ECO:0000256" key="17">
    <source>
        <dbReference type="ARBA" id="ARBA00032510"/>
    </source>
</evidence>
<dbReference type="HOGENOM" id="CLU_015869_1_1_10"/>
<evidence type="ECO:0000256" key="8">
    <source>
        <dbReference type="ARBA" id="ARBA00019357"/>
    </source>
</evidence>
<accession>C6Y3V5</accession>
<dbReference type="SUPFAM" id="SSF53623">
    <property type="entry name" value="MurD-like peptide ligases, catalytic domain"/>
    <property type="match status" value="1"/>
</dbReference>
<dbReference type="Pfam" id="PF02875">
    <property type="entry name" value="Mur_ligase_C"/>
    <property type="match status" value="1"/>
</dbReference>
<dbReference type="InterPro" id="IPR004101">
    <property type="entry name" value="Mur_ligase_C"/>
</dbReference>
<dbReference type="GO" id="GO:0004326">
    <property type="term" value="F:tetrahydrofolylpolyglutamate synthase activity"/>
    <property type="evidence" value="ECO:0007669"/>
    <property type="project" value="UniProtKB-EC"/>
</dbReference>
<evidence type="ECO:0000256" key="18">
    <source>
        <dbReference type="ARBA" id="ARBA00047493"/>
    </source>
</evidence>
<dbReference type="Proteomes" id="UP000000852">
    <property type="component" value="Chromosome"/>
</dbReference>
<dbReference type="InterPro" id="IPR018109">
    <property type="entry name" value="Folylpolyglutamate_synth_CS"/>
</dbReference>
<evidence type="ECO:0000256" key="7">
    <source>
        <dbReference type="ARBA" id="ARBA00013025"/>
    </source>
</evidence>
<evidence type="ECO:0000256" key="14">
    <source>
        <dbReference type="ARBA" id="ARBA00022909"/>
    </source>
</evidence>
<dbReference type="Pfam" id="PF08245">
    <property type="entry name" value="Mur_ligase_M"/>
    <property type="match status" value="1"/>
</dbReference>
<keyword evidence="26" id="KW-1185">Reference proteome</keyword>
<evidence type="ECO:0000256" key="2">
    <source>
        <dbReference type="ARBA" id="ARBA00002714"/>
    </source>
</evidence>
<dbReference type="GO" id="GO:0008841">
    <property type="term" value="F:dihydrofolate synthase activity"/>
    <property type="evidence" value="ECO:0007669"/>
    <property type="project" value="UniProtKB-EC"/>
</dbReference>
<evidence type="ECO:0000259" key="23">
    <source>
        <dbReference type="Pfam" id="PF02875"/>
    </source>
</evidence>
<evidence type="ECO:0000256" key="19">
    <source>
        <dbReference type="ARBA" id="ARBA00047808"/>
    </source>
</evidence>
<dbReference type="InterPro" id="IPR036565">
    <property type="entry name" value="Mur-like_cat_sf"/>
</dbReference>
<dbReference type="OrthoDB" id="9809356at2"/>
<evidence type="ECO:0000259" key="24">
    <source>
        <dbReference type="Pfam" id="PF08245"/>
    </source>
</evidence>
<dbReference type="KEGG" id="phe:Phep_1166"/>
<evidence type="ECO:0000256" key="4">
    <source>
        <dbReference type="ARBA" id="ARBA00005150"/>
    </source>
</evidence>
<comment type="pathway">
    <text evidence="3">Cofactor biosynthesis; tetrahydrofolate biosynthesis; 7,8-dihydrofolate from 2-amino-4-hydroxy-6-hydroxymethyl-7,8-dihydropteridine diphosphate and 4-aminobenzoate: step 2/2.</text>
</comment>
<dbReference type="PIRSF" id="PIRSF001563">
    <property type="entry name" value="Folylpolyglu_synth"/>
    <property type="match status" value="1"/>
</dbReference>
<dbReference type="InterPro" id="IPR001645">
    <property type="entry name" value="Folylpolyglutamate_synth"/>
</dbReference>
<keyword evidence="10" id="KW-0479">Metal-binding</keyword>
<evidence type="ECO:0000256" key="3">
    <source>
        <dbReference type="ARBA" id="ARBA00004799"/>
    </source>
</evidence>
<evidence type="ECO:0000256" key="1">
    <source>
        <dbReference type="ARBA" id="ARBA00001946"/>
    </source>
</evidence>
<evidence type="ECO:0000256" key="13">
    <source>
        <dbReference type="ARBA" id="ARBA00022842"/>
    </source>
</evidence>
<dbReference type="InterPro" id="IPR013221">
    <property type="entry name" value="Mur_ligase_cen"/>
</dbReference>
<dbReference type="Gene3D" id="3.90.190.20">
    <property type="entry name" value="Mur ligase, C-terminal domain"/>
    <property type="match status" value="1"/>
</dbReference>
<keyword evidence="14" id="KW-0289">Folate biosynthesis</keyword>
<comment type="catalytic activity">
    <reaction evidence="20">
        <text>(6R)-5,10-methylenetetrahydrofolyl-(gamma-L-Glu)(n) + L-glutamate + ATP = (6R)-5,10-methylenetetrahydrofolyl-(gamma-L-Glu)(n+1) + ADP + phosphate + H(+)</text>
        <dbReference type="Rhea" id="RHEA:51912"/>
        <dbReference type="Rhea" id="RHEA-COMP:13257"/>
        <dbReference type="Rhea" id="RHEA-COMP:13258"/>
        <dbReference type="ChEBI" id="CHEBI:15378"/>
        <dbReference type="ChEBI" id="CHEBI:29985"/>
        <dbReference type="ChEBI" id="CHEBI:30616"/>
        <dbReference type="ChEBI" id="CHEBI:43474"/>
        <dbReference type="ChEBI" id="CHEBI:136572"/>
        <dbReference type="ChEBI" id="CHEBI:456216"/>
        <dbReference type="EC" id="6.3.2.17"/>
    </reaction>
</comment>
<dbReference type="eggNOG" id="COG0285">
    <property type="taxonomic scope" value="Bacteria"/>
</dbReference>
<dbReference type="SUPFAM" id="SSF53244">
    <property type="entry name" value="MurD-like peptide ligases, peptide-binding domain"/>
    <property type="match status" value="1"/>
</dbReference>
<evidence type="ECO:0000256" key="15">
    <source>
        <dbReference type="ARBA" id="ARBA00030048"/>
    </source>
</evidence>
<evidence type="ECO:0000256" key="11">
    <source>
        <dbReference type="ARBA" id="ARBA00022741"/>
    </source>
</evidence>
<dbReference type="GO" id="GO:0046872">
    <property type="term" value="F:metal ion binding"/>
    <property type="evidence" value="ECO:0007669"/>
    <property type="project" value="UniProtKB-KW"/>
</dbReference>
<evidence type="ECO:0000256" key="9">
    <source>
        <dbReference type="ARBA" id="ARBA00022598"/>
    </source>
</evidence>
<dbReference type="FunFam" id="3.40.1190.10:FF:000011">
    <property type="entry name" value="Folylpolyglutamate synthase/dihydrofolate synthase"/>
    <property type="match status" value="1"/>
</dbReference>
<keyword evidence="11 22" id="KW-0547">Nucleotide-binding</keyword>
<reference evidence="25 26" key="1">
    <citation type="journal article" date="2009" name="Stand. Genomic Sci.">
        <title>Complete genome sequence of Pedobacter heparinus type strain (HIM 762-3).</title>
        <authorList>
            <person name="Han C."/>
            <person name="Spring S."/>
            <person name="Lapidus A."/>
            <person name="Del Rio T.G."/>
            <person name="Tice H."/>
            <person name="Copeland A."/>
            <person name="Cheng J.F."/>
            <person name="Lucas S."/>
            <person name="Chen F."/>
            <person name="Nolan M."/>
            <person name="Bruce D."/>
            <person name="Goodwin L."/>
            <person name="Pitluck S."/>
            <person name="Ivanova N."/>
            <person name="Mavromatis K."/>
            <person name="Mikhailova N."/>
            <person name="Pati A."/>
            <person name="Chen A."/>
            <person name="Palaniappan K."/>
            <person name="Land M."/>
            <person name="Hauser L."/>
            <person name="Chang Y.J."/>
            <person name="Jeffries C.C."/>
            <person name="Saunders E."/>
            <person name="Chertkov O."/>
            <person name="Brettin T."/>
            <person name="Goker M."/>
            <person name="Rohde M."/>
            <person name="Bristow J."/>
            <person name="Eisen J.A."/>
            <person name="Markowitz V."/>
            <person name="Hugenholtz P."/>
            <person name="Kyrpides N.C."/>
            <person name="Klenk H.P."/>
            <person name="Detter J.C."/>
        </authorList>
    </citation>
    <scope>NUCLEOTIDE SEQUENCE [LARGE SCALE GENOMIC DNA]</scope>
    <source>
        <strain evidence="26">ATCC 13125 / DSM 2366 / CIP 104194 / JCM 7457 / NBRC 12017 / NCIMB 9290 / NRRL B-14731 / HIM 762-3</strain>
    </source>
</reference>
<proteinExistence type="inferred from homology"/>
<keyword evidence="12 22" id="KW-0067">ATP-binding</keyword>
<comment type="cofactor">
    <cofactor evidence="1">
        <name>Mg(2+)</name>
        <dbReference type="ChEBI" id="CHEBI:18420"/>
    </cofactor>
</comment>
<comment type="similarity">
    <text evidence="5 22">Belongs to the folylpolyglutamate synthase family.</text>
</comment>
<comment type="catalytic activity">
    <reaction evidence="19">
        <text>10-formyltetrahydrofolyl-(gamma-L-Glu)(n) + L-glutamate + ATP = 10-formyltetrahydrofolyl-(gamma-L-Glu)(n+1) + ADP + phosphate + H(+)</text>
        <dbReference type="Rhea" id="RHEA:51904"/>
        <dbReference type="Rhea" id="RHEA-COMP:13088"/>
        <dbReference type="Rhea" id="RHEA-COMP:14300"/>
        <dbReference type="ChEBI" id="CHEBI:15378"/>
        <dbReference type="ChEBI" id="CHEBI:29985"/>
        <dbReference type="ChEBI" id="CHEBI:30616"/>
        <dbReference type="ChEBI" id="CHEBI:43474"/>
        <dbReference type="ChEBI" id="CHEBI:134413"/>
        <dbReference type="ChEBI" id="CHEBI:456216"/>
        <dbReference type="EC" id="6.3.2.17"/>
    </reaction>
</comment>
<dbReference type="InterPro" id="IPR036615">
    <property type="entry name" value="Mur_ligase_C_dom_sf"/>
</dbReference>
<keyword evidence="9 22" id="KW-0436">Ligase</keyword>
<dbReference type="PANTHER" id="PTHR11136">
    <property type="entry name" value="FOLYLPOLYGLUTAMATE SYNTHASE-RELATED"/>
    <property type="match status" value="1"/>
</dbReference>
<evidence type="ECO:0000256" key="22">
    <source>
        <dbReference type="PIRNR" id="PIRNR001563"/>
    </source>
</evidence>
<comment type="catalytic activity">
    <reaction evidence="21">
        <text>7,8-dihydropteroate + L-glutamate + ATP = 7,8-dihydrofolate + ADP + phosphate + H(+)</text>
        <dbReference type="Rhea" id="RHEA:23584"/>
        <dbReference type="ChEBI" id="CHEBI:15378"/>
        <dbReference type="ChEBI" id="CHEBI:17839"/>
        <dbReference type="ChEBI" id="CHEBI:29985"/>
        <dbReference type="ChEBI" id="CHEBI:30616"/>
        <dbReference type="ChEBI" id="CHEBI:43474"/>
        <dbReference type="ChEBI" id="CHEBI:57451"/>
        <dbReference type="ChEBI" id="CHEBI:456216"/>
        <dbReference type="EC" id="6.3.2.12"/>
    </reaction>
</comment>
<dbReference type="RefSeq" id="WP_012781328.1">
    <property type="nucleotide sequence ID" value="NC_013061.1"/>
</dbReference>
<evidence type="ECO:0000256" key="12">
    <source>
        <dbReference type="ARBA" id="ARBA00022840"/>
    </source>
</evidence>
<sequence length="428" mass="47435">MNYKQTIDYLYSRLPMFTRVGAVAFKKDLHNTILMCAQLDNPQNKFKTIHVGGTNGKGSTSHTLAAIFQQAGYKTGLYTSPHLKDFRERIRINGTMVPETFVTDFVNRQKETIEAISPSFFEVTVAMAFAYFAEEKVDIAIIEVGLGGRLDSTNIITPELSVITNISLDHTNMLGNTLTEIATEKAGIIKPGIPVVIGEKQTESEAVFLTKASTTNSKIVFADQELSTTNTFREKEYLVTSILKNKILIYKDLQLDLNGIYQLKNILTVLQAVDILKNKGYTLNDKALYTALKNVKTLTGLQGRWQKLSEHPLVICDTGHNMAGIKEVVQNLKETPFEKLHIVIGMVKDKDISGVLTLLPTEAIYYFCQPQLERALPAQELALQAKVQQLHGNVFDTVTAALNAAKENAGKDDLIFIGGSNFVVAEVL</sequence>
<comment type="catalytic activity">
    <reaction evidence="18">
        <text>(6S)-5,6,7,8-tetrahydrofolyl-(gamma-L-Glu)(n) + L-glutamate + ATP = (6S)-5,6,7,8-tetrahydrofolyl-(gamma-L-Glu)(n+1) + ADP + phosphate + H(+)</text>
        <dbReference type="Rhea" id="RHEA:10580"/>
        <dbReference type="Rhea" id="RHEA-COMP:14738"/>
        <dbReference type="Rhea" id="RHEA-COMP:14740"/>
        <dbReference type="ChEBI" id="CHEBI:15378"/>
        <dbReference type="ChEBI" id="CHEBI:29985"/>
        <dbReference type="ChEBI" id="CHEBI:30616"/>
        <dbReference type="ChEBI" id="CHEBI:43474"/>
        <dbReference type="ChEBI" id="CHEBI:141005"/>
        <dbReference type="ChEBI" id="CHEBI:456216"/>
        <dbReference type="EC" id="6.3.2.17"/>
    </reaction>
</comment>
<evidence type="ECO:0000313" key="25">
    <source>
        <dbReference type="EMBL" id="ACU03384.1"/>
    </source>
</evidence>
<evidence type="ECO:0000313" key="26">
    <source>
        <dbReference type="Proteomes" id="UP000000852"/>
    </source>
</evidence>
<dbReference type="GO" id="GO:0046656">
    <property type="term" value="P:folic acid biosynthetic process"/>
    <property type="evidence" value="ECO:0007669"/>
    <property type="project" value="UniProtKB-KW"/>
</dbReference>
<dbReference type="AlphaFoldDB" id="C6Y3V5"/>
<gene>
    <name evidence="25" type="ordered locus">Phep_1166</name>
</gene>
<dbReference type="PANTHER" id="PTHR11136:SF0">
    <property type="entry name" value="DIHYDROFOLATE SYNTHETASE-RELATED"/>
    <property type="match status" value="1"/>
</dbReference>
<protein>
    <recommendedName>
        <fullName evidence="8">Dihydrofolate synthase/folylpolyglutamate synthase</fullName>
        <ecNumber evidence="6">6.3.2.12</ecNumber>
        <ecNumber evidence="7">6.3.2.17</ecNumber>
    </recommendedName>
    <alternativeName>
        <fullName evidence="17">Folylpoly-gamma-glutamate synthetase-dihydrofolate synthetase</fullName>
    </alternativeName>
    <alternativeName>
        <fullName evidence="15">Folylpolyglutamate synthetase</fullName>
    </alternativeName>
    <alternativeName>
        <fullName evidence="16">Tetrahydrofolylpolyglutamate synthase</fullName>
    </alternativeName>
</protein>
<comment type="function">
    <text evidence="2">Functions in two distinct reactions of the de novo folate biosynthetic pathway. Catalyzes the addition of a glutamate residue to dihydropteroate (7,8-dihydropteroate or H2Pte) to form dihydrofolate (7,8-dihydrofolate monoglutamate or H2Pte-Glu). Also catalyzes successive additions of L-glutamate to tetrahydrofolate or 10-formyltetrahydrofolate or 5,10-methylenetetrahydrofolate, leading to folylpolyglutamate derivatives.</text>
</comment>
<dbReference type="EMBL" id="CP001681">
    <property type="protein sequence ID" value="ACU03384.1"/>
    <property type="molecule type" value="Genomic_DNA"/>
</dbReference>
<evidence type="ECO:0000256" key="5">
    <source>
        <dbReference type="ARBA" id="ARBA00008276"/>
    </source>
</evidence>
<evidence type="ECO:0000256" key="6">
    <source>
        <dbReference type="ARBA" id="ARBA00013023"/>
    </source>
</evidence>
<dbReference type="EC" id="6.3.2.12" evidence="6"/>
<feature type="domain" description="Mur ligase central" evidence="24">
    <location>
        <begin position="51"/>
        <end position="272"/>
    </location>
</feature>
<evidence type="ECO:0000256" key="20">
    <source>
        <dbReference type="ARBA" id="ARBA00049035"/>
    </source>
</evidence>
<name>C6Y3V5_PEDHD</name>
<evidence type="ECO:0000256" key="16">
    <source>
        <dbReference type="ARBA" id="ARBA00030592"/>
    </source>
</evidence>
<organism evidence="25 26">
    <name type="scientific">Pedobacter heparinus (strain ATCC 13125 / DSM 2366 / CIP 104194 / JCM 7457 / NBRC 12017 / NCIMB 9290 / NRRL B-14731 / HIM 762-3)</name>
    <dbReference type="NCBI Taxonomy" id="485917"/>
    <lineage>
        <taxon>Bacteria</taxon>
        <taxon>Pseudomonadati</taxon>
        <taxon>Bacteroidota</taxon>
        <taxon>Sphingobacteriia</taxon>
        <taxon>Sphingobacteriales</taxon>
        <taxon>Sphingobacteriaceae</taxon>
        <taxon>Pedobacter</taxon>
    </lineage>
</organism>
<feature type="domain" description="Mur ligase C-terminal" evidence="23">
    <location>
        <begin position="303"/>
        <end position="420"/>
    </location>
</feature>
<evidence type="ECO:0000256" key="10">
    <source>
        <dbReference type="ARBA" id="ARBA00022723"/>
    </source>
</evidence>
<comment type="pathway">
    <text evidence="4">Cofactor biosynthesis; tetrahydrofolylpolyglutamate biosynthesis.</text>
</comment>
<dbReference type="NCBIfam" id="TIGR01499">
    <property type="entry name" value="folC"/>
    <property type="match status" value="1"/>
</dbReference>
<dbReference type="GO" id="GO:0005524">
    <property type="term" value="F:ATP binding"/>
    <property type="evidence" value="ECO:0007669"/>
    <property type="project" value="UniProtKB-KW"/>
</dbReference>
<dbReference type="EC" id="6.3.2.17" evidence="7"/>
<dbReference type="STRING" id="485917.Phep_1166"/>